<evidence type="ECO:0000256" key="10">
    <source>
        <dbReference type="RuleBase" id="RU000688"/>
    </source>
</evidence>
<feature type="transmembrane region" description="Helical" evidence="11">
    <location>
        <begin position="148"/>
        <end position="173"/>
    </location>
</feature>
<comment type="subcellular location">
    <subcellularLocation>
        <location evidence="1">Cell membrane</location>
        <topology evidence="1">Multi-pass membrane protein</topology>
    </subcellularLocation>
</comment>
<accession>A0A3P7J5Y6</accession>
<sequence length="376" mass="42874">MTVAGNIMVVVAVFSYRPLKKVQNYFLVSLAASDLAVAIFVMPLHVVKFLADGRWLMGITICQLFTTADILLCTSSILNLCAIAIDRYCAIHDPINYAQRRTPRFVCCVIITVWVLSVIISVPPLIGWNDWSSQKLRDHCELSSERAFVVFSASGSFFLPLLVMIIVYVKIFLSARQRIRKNRGRSALMRIQNTSVVGDERKRRPKRYSGERGKTNRFGEDARLVQDADKANTLVLIVNDGTARKSNETSKCLRYQDNGTKAIGKEEENPTMMLRKREKISVAKEKRAAKTIAVIIFIFSFCWLPFFCAYVILPFCETCSLHPKVNQAFTWLGYINSSLNPFLYGILNMEFRRAFKKILCPKAVMEQRRRRLSAQP</sequence>
<dbReference type="PROSITE" id="PS50262">
    <property type="entry name" value="G_PROTEIN_RECEP_F1_2"/>
    <property type="match status" value="1"/>
</dbReference>
<evidence type="ECO:0000259" key="12">
    <source>
        <dbReference type="PROSITE" id="PS50262"/>
    </source>
</evidence>
<evidence type="ECO:0000256" key="6">
    <source>
        <dbReference type="ARBA" id="ARBA00023136"/>
    </source>
</evidence>
<dbReference type="EMBL" id="UYYB01095055">
    <property type="protein sequence ID" value="VDM75219.1"/>
    <property type="molecule type" value="Genomic_DNA"/>
</dbReference>
<dbReference type="Pfam" id="PF00001">
    <property type="entry name" value="7tm_1"/>
    <property type="match status" value="1"/>
</dbReference>
<evidence type="ECO:0000256" key="2">
    <source>
        <dbReference type="ARBA" id="ARBA00022475"/>
    </source>
</evidence>
<keyword evidence="4 11" id="KW-1133">Transmembrane helix</keyword>
<dbReference type="InterPro" id="IPR017452">
    <property type="entry name" value="GPCR_Rhodpsn_7TM"/>
</dbReference>
<keyword evidence="3 10" id="KW-0812">Transmembrane</keyword>
<dbReference type="SMART" id="SM01381">
    <property type="entry name" value="7TM_GPCR_Srsx"/>
    <property type="match status" value="1"/>
</dbReference>
<dbReference type="PRINTS" id="PR00237">
    <property type="entry name" value="GPCRRHODOPSN"/>
</dbReference>
<dbReference type="Gene3D" id="1.20.1070.10">
    <property type="entry name" value="Rhodopsin 7-helix transmembrane proteins"/>
    <property type="match status" value="1"/>
</dbReference>
<gene>
    <name evidence="13" type="ORF">SVUK_LOCUS10217</name>
</gene>
<keyword evidence="6 11" id="KW-0472">Membrane</keyword>
<evidence type="ECO:0000256" key="3">
    <source>
        <dbReference type="ARBA" id="ARBA00022692"/>
    </source>
</evidence>
<keyword evidence="9 10" id="KW-0807">Transducer</keyword>
<keyword evidence="7 10" id="KW-0675">Receptor</keyword>
<evidence type="ECO:0000313" key="14">
    <source>
        <dbReference type="Proteomes" id="UP000270094"/>
    </source>
</evidence>
<evidence type="ECO:0000256" key="8">
    <source>
        <dbReference type="ARBA" id="ARBA00023180"/>
    </source>
</evidence>
<keyword evidence="14" id="KW-1185">Reference proteome</keyword>
<dbReference type="SUPFAM" id="SSF81321">
    <property type="entry name" value="Family A G protein-coupled receptor-like"/>
    <property type="match status" value="1"/>
</dbReference>
<dbReference type="AlphaFoldDB" id="A0A3P7J5Y6"/>
<proteinExistence type="inferred from homology"/>
<feature type="domain" description="G-protein coupled receptors family 1 profile" evidence="12">
    <location>
        <begin position="5"/>
        <end position="344"/>
    </location>
</feature>
<keyword evidence="8" id="KW-0325">Glycoprotein</keyword>
<evidence type="ECO:0000256" key="5">
    <source>
        <dbReference type="ARBA" id="ARBA00023040"/>
    </source>
</evidence>
<dbReference type="GO" id="GO:0004989">
    <property type="term" value="F:octopamine receptor activity"/>
    <property type="evidence" value="ECO:0007669"/>
    <property type="project" value="InterPro"/>
</dbReference>
<evidence type="ECO:0000256" key="4">
    <source>
        <dbReference type="ARBA" id="ARBA00022989"/>
    </source>
</evidence>
<keyword evidence="2" id="KW-1003">Cell membrane</keyword>
<evidence type="ECO:0000313" key="13">
    <source>
        <dbReference type="EMBL" id="VDM75219.1"/>
    </source>
</evidence>
<evidence type="ECO:0000256" key="11">
    <source>
        <dbReference type="SAM" id="Phobius"/>
    </source>
</evidence>
<dbReference type="OrthoDB" id="10010417at2759"/>
<keyword evidence="5 10" id="KW-0297">G-protein coupled receptor</keyword>
<feature type="transmembrane region" description="Helical" evidence="11">
    <location>
        <begin position="56"/>
        <end position="85"/>
    </location>
</feature>
<evidence type="ECO:0000256" key="9">
    <source>
        <dbReference type="ARBA" id="ARBA00023224"/>
    </source>
</evidence>
<evidence type="ECO:0000256" key="1">
    <source>
        <dbReference type="ARBA" id="ARBA00004651"/>
    </source>
</evidence>
<protein>
    <recommendedName>
        <fullName evidence="12">G-protein coupled receptors family 1 profile domain-containing protein</fullName>
    </recommendedName>
</protein>
<dbReference type="PRINTS" id="PR00664">
    <property type="entry name" value="OCTOPAMINER"/>
</dbReference>
<organism evidence="13 14">
    <name type="scientific">Strongylus vulgaris</name>
    <name type="common">Blood worm</name>
    <dbReference type="NCBI Taxonomy" id="40348"/>
    <lineage>
        <taxon>Eukaryota</taxon>
        <taxon>Metazoa</taxon>
        <taxon>Ecdysozoa</taxon>
        <taxon>Nematoda</taxon>
        <taxon>Chromadorea</taxon>
        <taxon>Rhabditida</taxon>
        <taxon>Rhabditina</taxon>
        <taxon>Rhabditomorpha</taxon>
        <taxon>Strongyloidea</taxon>
        <taxon>Strongylidae</taxon>
        <taxon>Strongylus</taxon>
    </lineage>
</organism>
<evidence type="ECO:0000256" key="7">
    <source>
        <dbReference type="ARBA" id="ARBA00023170"/>
    </source>
</evidence>
<name>A0A3P7J5Y6_STRVU</name>
<dbReference type="GO" id="GO:0005886">
    <property type="term" value="C:plasma membrane"/>
    <property type="evidence" value="ECO:0007669"/>
    <property type="project" value="UniProtKB-SubCell"/>
</dbReference>
<dbReference type="PANTHER" id="PTHR24248:SF174">
    <property type="entry name" value="TYRAMINE_OCTOPAMINE RECEPTOR"/>
    <property type="match status" value="1"/>
</dbReference>
<feature type="transmembrane region" description="Helical" evidence="11">
    <location>
        <begin position="25"/>
        <end position="44"/>
    </location>
</feature>
<dbReference type="PROSITE" id="PS00237">
    <property type="entry name" value="G_PROTEIN_RECEP_F1_1"/>
    <property type="match status" value="1"/>
</dbReference>
<feature type="transmembrane region" description="Helical" evidence="11">
    <location>
        <begin position="292"/>
        <end position="313"/>
    </location>
</feature>
<dbReference type="InterPro" id="IPR002002">
    <property type="entry name" value="Octopmn_rcpt"/>
</dbReference>
<dbReference type="PANTHER" id="PTHR24248">
    <property type="entry name" value="ADRENERGIC RECEPTOR-RELATED G-PROTEIN COUPLED RECEPTOR"/>
    <property type="match status" value="1"/>
</dbReference>
<dbReference type="Proteomes" id="UP000270094">
    <property type="component" value="Unassembled WGS sequence"/>
</dbReference>
<feature type="transmembrane region" description="Helical" evidence="11">
    <location>
        <begin position="105"/>
        <end position="128"/>
    </location>
</feature>
<comment type="similarity">
    <text evidence="10">Belongs to the G-protein coupled receptor 1 family.</text>
</comment>
<feature type="transmembrane region" description="Helical" evidence="11">
    <location>
        <begin position="328"/>
        <end position="347"/>
    </location>
</feature>
<reference evidence="13 14" key="1">
    <citation type="submission" date="2018-11" db="EMBL/GenBank/DDBJ databases">
        <authorList>
            <consortium name="Pathogen Informatics"/>
        </authorList>
    </citation>
    <scope>NUCLEOTIDE SEQUENCE [LARGE SCALE GENOMIC DNA]</scope>
</reference>
<dbReference type="InterPro" id="IPR000276">
    <property type="entry name" value="GPCR_Rhodpsn"/>
</dbReference>